<dbReference type="eggNOG" id="COG3637">
    <property type="taxonomic scope" value="Bacteria"/>
</dbReference>
<proteinExistence type="predicted"/>
<feature type="signal peptide" evidence="1">
    <location>
        <begin position="1"/>
        <end position="22"/>
    </location>
</feature>
<dbReference type="HOGENOM" id="CLU_1293060_0_0_6"/>
<dbReference type="Proteomes" id="UP000002770">
    <property type="component" value="Unassembled WGS sequence"/>
</dbReference>
<evidence type="ECO:0008006" key="4">
    <source>
        <dbReference type="Google" id="ProtNLM"/>
    </source>
</evidence>
<accession>G9EIS2</accession>
<keyword evidence="1" id="KW-0732">Signal</keyword>
<reference evidence="2 3" key="1">
    <citation type="journal article" date="2011" name="BMC Genomics">
        <title>Insight into cross-talk between intra-amoebal pathogens.</title>
        <authorList>
            <person name="Gimenez G."/>
            <person name="Bertelli C."/>
            <person name="Moliner C."/>
            <person name="Robert C."/>
            <person name="Raoult D."/>
            <person name="Fournier P.E."/>
            <person name="Greub G."/>
        </authorList>
    </citation>
    <scope>NUCLEOTIDE SEQUENCE [LARGE SCALE GENOMIC DNA]</scope>
    <source>
        <strain evidence="2 3">LLAP12</strain>
    </source>
</reference>
<protein>
    <recommendedName>
        <fullName evidence="4">Outer membrane protein beta-barrel domain-containing protein</fullName>
    </recommendedName>
</protein>
<sequence>MKNYFTRLQIAIGFLLSSTTYASGLSPKLTSQDQPWSITASAGSGNYQVKANDRNSALGRLALGNEMLLAGDIALGLELGLQTGTKICLNIPKETLNFIKWFPVQTTLAPTLDLLITTKTDPIGNSAFFAQLKGGVAYRHWKIKRIPINEISQIAGEIQAGFGYPITALANLSLLYQGIYGNTPNVQISPYSKKENLANIPTLHAILVGLSVNL</sequence>
<name>G9EIS2_9GAMM</name>
<evidence type="ECO:0000313" key="3">
    <source>
        <dbReference type="Proteomes" id="UP000002770"/>
    </source>
</evidence>
<dbReference type="InParanoid" id="G9EIS2"/>
<evidence type="ECO:0000313" key="2">
    <source>
        <dbReference type="EMBL" id="EHL32840.1"/>
    </source>
</evidence>
<keyword evidence="3" id="KW-1185">Reference proteome</keyword>
<organism evidence="2 3">
    <name type="scientific">Legionella drancourtii LLAP12</name>
    <dbReference type="NCBI Taxonomy" id="658187"/>
    <lineage>
        <taxon>Bacteria</taxon>
        <taxon>Pseudomonadati</taxon>
        <taxon>Pseudomonadota</taxon>
        <taxon>Gammaproteobacteria</taxon>
        <taxon>Legionellales</taxon>
        <taxon>Legionellaceae</taxon>
        <taxon>Legionella</taxon>
    </lineage>
</organism>
<evidence type="ECO:0000256" key="1">
    <source>
        <dbReference type="SAM" id="SignalP"/>
    </source>
</evidence>
<dbReference type="EMBL" id="JH413793">
    <property type="protein sequence ID" value="EHL32840.1"/>
    <property type="molecule type" value="Genomic_DNA"/>
</dbReference>
<dbReference type="AlphaFoldDB" id="G9EIS2"/>
<gene>
    <name evidence="2" type="ORF">LDG_5078</name>
</gene>
<feature type="chain" id="PRO_5003521261" description="Outer membrane protein beta-barrel domain-containing protein" evidence="1">
    <location>
        <begin position="23"/>
        <end position="214"/>
    </location>
</feature>
<dbReference type="RefSeq" id="WP_006869069.1">
    <property type="nucleotide sequence ID" value="NZ_JH413793.1"/>
</dbReference>
<dbReference type="STRING" id="658187.LDG_5078"/>